<dbReference type="AlphaFoldDB" id="A0AAP0RMX2"/>
<dbReference type="PANTHER" id="PTHR42898:SF6">
    <property type="entry name" value="NADP-DEPENDENT MANNITOL DEHYDROGENASE"/>
    <property type="match status" value="1"/>
</dbReference>
<evidence type="ECO:0000256" key="2">
    <source>
        <dbReference type="ARBA" id="ARBA00023002"/>
    </source>
</evidence>
<sequence length="175" mass="18348">MAQASNNCRESRWSLQGMTALVTGGTKGIGHAIVEELVGLGAAVHPCGRNEAGLNACLKDWEMKGFRVTGSICDITSAAQREKLMDTVSSLFNGKLNILINNAGTCIKKPTEEYTAEEVSTVMSTNFESAYHLCQLGHPLLKASGAGSIVFNSSVAGVVSLSVGSIYGATKVSPH</sequence>
<dbReference type="Proteomes" id="UP001415857">
    <property type="component" value="Unassembled WGS sequence"/>
</dbReference>
<dbReference type="InterPro" id="IPR036291">
    <property type="entry name" value="NAD(P)-bd_dom_sf"/>
</dbReference>
<dbReference type="PANTHER" id="PTHR42898">
    <property type="entry name" value="TROPINONE REDUCTASE"/>
    <property type="match status" value="1"/>
</dbReference>
<accession>A0AAP0RMX2</accession>
<protein>
    <submittedName>
        <fullName evidence="3">Uncharacterized protein</fullName>
    </submittedName>
</protein>
<dbReference type="PRINTS" id="PR00081">
    <property type="entry name" value="GDHRDH"/>
</dbReference>
<name>A0AAP0RMX2_LIQFO</name>
<dbReference type="Pfam" id="PF00106">
    <property type="entry name" value="adh_short"/>
    <property type="match status" value="1"/>
</dbReference>
<evidence type="ECO:0000256" key="1">
    <source>
        <dbReference type="ARBA" id="ARBA00022857"/>
    </source>
</evidence>
<proteinExistence type="predicted"/>
<keyword evidence="1" id="KW-0521">NADP</keyword>
<organism evidence="3 4">
    <name type="scientific">Liquidambar formosana</name>
    <name type="common">Formosan gum</name>
    <dbReference type="NCBI Taxonomy" id="63359"/>
    <lineage>
        <taxon>Eukaryota</taxon>
        <taxon>Viridiplantae</taxon>
        <taxon>Streptophyta</taxon>
        <taxon>Embryophyta</taxon>
        <taxon>Tracheophyta</taxon>
        <taxon>Spermatophyta</taxon>
        <taxon>Magnoliopsida</taxon>
        <taxon>eudicotyledons</taxon>
        <taxon>Gunneridae</taxon>
        <taxon>Pentapetalae</taxon>
        <taxon>Saxifragales</taxon>
        <taxon>Altingiaceae</taxon>
        <taxon>Liquidambar</taxon>
    </lineage>
</organism>
<keyword evidence="2" id="KW-0560">Oxidoreductase</keyword>
<dbReference type="InterPro" id="IPR045000">
    <property type="entry name" value="TR"/>
</dbReference>
<reference evidence="3 4" key="1">
    <citation type="journal article" date="2024" name="Plant J.">
        <title>Genome sequences and population genomics reveal climatic adaptation and genomic divergence between two closely related sweetgum species.</title>
        <authorList>
            <person name="Xu W.Q."/>
            <person name="Ren C.Q."/>
            <person name="Zhang X.Y."/>
            <person name="Comes H.P."/>
            <person name="Liu X.H."/>
            <person name="Li Y.G."/>
            <person name="Kettle C.J."/>
            <person name="Jalonen R."/>
            <person name="Gaisberger H."/>
            <person name="Ma Y.Z."/>
            <person name="Qiu Y.X."/>
        </authorList>
    </citation>
    <scope>NUCLEOTIDE SEQUENCE [LARGE SCALE GENOMIC DNA]</scope>
    <source>
        <strain evidence="3">Hangzhou</strain>
    </source>
</reference>
<dbReference type="GO" id="GO:0016491">
    <property type="term" value="F:oxidoreductase activity"/>
    <property type="evidence" value="ECO:0007669"/>
    <property type="project" value="UniProtKB-KW"/>
</dbReference>
<dbReference type="SUPFAM" id="SSF51735">
    <property type="entry name" value="NAD(P)-binding Rossmann-fold domains"/>
    <property type="match status" value="1"/>
</dbReference>
<evidence type="ECO:0000313" key="3">
    <source>
        <dbReference type="EMBL" id="KAK9279514.1"/>
    </source>
</evidence>
<evidence type="ECO:0000313" key="4">
    <source>
        <dbReference type="Proteomes" id="UP001415857"/>
    </source>
</evidence>
<gene>
    <name evidence="3" type="ORF">L1049_013193</name>
</gene>
<comment type="caution">
    <text evidence="3">The sequence shown here is derived from an EMBL/GenBank/DDBJ whole genome shotgun (WGS) entry which is preliminary data.</text>
</comment>
<dbReference type="EMBL" id="JBBPBK010000008">
    <property type="protein sequence ID" value="KAK9279514.1"/>
    <property type="molecule type" value="Genomic_DNA"/>
</dbReference>
<keyword evidence="4" id="KW-1185">Reference proteome</keyword>
<dbReference type="InterPro" id="IPR002347">
    <property type="entry name" value="SDR_fam"/>
</dbReference>
<dbReference type="Gene3D" id="3.40.50.720">
    <property type="entry name" value="NAD(P)-binding Rossmann-like Domain"/>
    <property type="match status" value="1"/>
</dbReference>